<accession>N9KQF7</accession>
<dbReference type="Proteomes" id="UP000023774">
    <property type="component" value="Unassembled WGS sequence"/>
</dbReference>
<organism evidence="2 3">
    <name type="scientific">Acinetobacter pseudolwoffii</name>
    <dbReference type="NCBI Taxonomy" id="2053287"/>
    <lineage>
        <taxon>Bacteria</taxon>
        <taxon>Pseudomonadati</taxon>
        <taxon>Pseudomonadota</taxon>
        <taxon>Gammaproteobacteria</taxon>
        <taxon>Moraxellales</taxon>
        <taxon>Moraxellaceae</taxon>
        <taxon>Acinetobacter</taxon>
    </lineage>
</organism>
<keyword evidence="1" id="KW-0732">Signal</keyword>
<dbReference type="EMBL" id="APRJ01000011">
    <property type="protein sequence ID" value="ENW86178.1"/>
    <property type="molecule type" value="Genomic_DNA"/>
</dbReference>
<sequence length="270" mass="30186">MFSPFIYLKRILYFMRILNQTLLFGCVTFSSICSFANDVQNNQIQASGNLSVVSKYVSRGLSNAPEDDNIALQAGLNLAYGNFYVGYWGSTLGYSYAEVQGRRGHSTDKFEHDFLVGYTHSSEHYDWDFWNATYYYPGGENTTGNELGLNVSRTLNEKTSIGASVSTYLYDVAYANQGDTFYTLNLNHQLNDRVNASLTAAGSYFNDEGKYEGGELGDTQKQHAFRYASAGLSYAILPQLSVSGEYLVGGYDRYGDKQRNLALFGLSYDF</sequence>
<evidence type="ECO:0000313" key="2">
    <source>
        <dbReference type="EMBL" id="ENW86178.1"/>
    </source>
</evidence>
<reference evidence="2 3" key="1">
    <citation type="submission" date="2013-02" db="EMBL/GenBank/DDBJ databases">
        <title>The Genome Sequence of Acinetobacter sp. NIPH 713.</title>
        <authorList>
            <consortium name="The Broad Institute Genome Sequencing Platform"/>
            <consortium name="The Broad Institute Genome Sequencing Center for Infectious Disease"/>
            <person name="Cerqueira G."/>
            <person name="Feldgarden M."/>
            <person name="Courvalin P."/>
            <person name="Perichon B."/>
            <person name="Grillot-Courvalin C."/>
            <person name="Clermont D."/>
            <person name="Rocha E."/>
            <person name="Yoon E.-J."/>
            <person name="Nemec A."/>
            <person name="Walker B."/>
            <person name="Young S.K."/>
            <person name="Zeng Q."/>
            <person name="Gargeya S."/>
            <person name="Fitzgerald M."/>
            <person name="Haas B."/>
            <person name="Abouelleil A."/>
            <person name="Alvarado L."/>
            <person name="Arachchi H.M."/>
            <person name="Berlin A.M."/>
            <person name="Chapman S.B."/>
            <person name="Dewar J."/>
            <person name="Goldberg J."/>
            <person name="Griggs A."/>
            <person name="Gujja S."/>
            <person name="Hansen M."/>
            <person name="Howarth C."/>
            <person name="Imamovic A."/>
            <person name="Larimer J."/>
            <person name="McCowan C."/>
            <person name="Murphy C."/>
            <person name="Neiman D."/>
            <person name="Pearson M."/>
            <person name="Priest M."/>
            <person name="Roberts A."/>
            <person name="Saif S."/>
            <person name="Shea T."/>
            <person name="Sisk P."/>
            <person name="Sykes S."/>
            <person name="Wortman J."/>
            <person name="Nusbaum C."/>
            <person name="Birren B."/>
        </authorList>
    </citation>
    <scope>NUCLEOTIDE SEQUENCE [LARGE SCALE GENOMIC DNA]</scope>
    <source>
        <strain evidence="2 3">NIPH 713</strain>
    </source>
</reference>
<proteinExistence type="predicted"/>
<feature type="chain" id="PRO_5004146290" description="Porin domain-containing protein" evidence="1">
    <location>
        <begin position="37"/>
        <end position="270"/>
    </location>
</feature>
<dbReference type="HOGENOM" id="CLU_074587_0_0_6"/>
<dbReference type="AlphaFoldDB" id="N9KQF7"/>
<feature type="signal peptide" evidence="1">
    <location>
        <begin position="1"/>
        <end position="36"/>
    </location>
</feature>
<dbReference type="PATRIC" id="fig|1217709.3.peg.1190"/>
<protein>
    <recommendedName>
        <fullName evidence="4">Porin domain-containing protein</fullName>
    </recommendedName>
</protein>
<comment type="caution">
    <text evidence="2">The sequence shown here is derived from an EMBL/GenBank/DDBJ whole genome shotgun (WGS) entry which is preliminary data.</text>
</comment>
<keyword evidence="3" id="KW-1185">Reference proteome</keyword>
<evidence type="ECO:0008006" key="4">
    <source>
        <dbReference type="Google" id="ProtNLM"/>
    </source>
</evidence>
<evidence type="ECO:0000313" key="3">
    <source>
        <dbReference type="Proteomes" id="UP000023774"/>
    </source>
</evidence>
<gene>
    <name evidence="2" type="ORF">F906_01232</name>
</gene>
<evidence type="ECO:0000256" key="1">
    <source>
        <dbReference type="SAM" id="SignalP"/>
    </source>
</evidence>
<name>N9KQF7_9GAMM</name>